<name>A0A8T0CG90_CORYI</name>
<proteinExistence type="predicted"/>
<dbReference type="CDD" id="cd02440">
    <property type="entry name" value="AdoMet_MTases"/>
    <property type="match status" value="1"/>
</dbReference>
<reference evidence="2" key="1">
    <citation type="submission" date="2020-05" db="EMBL/GenBank/DDBJ databases">
        <title>WGS assembly of Corymbia citriodora subspecies variegata.</title>
        <authorList>
            <person name="Barry K."/>
            <person name="Hundley H."/>
            <person name="Shu S."/>
            <person name="Jenkins J."/>
            <person name="Grimwood J."/>
            <person name="Baten A."/>
        </authorList>
    </citation>
    <scope>NUCLEOTIDE SEQUENCE</scope>
    <source>
        <strain evidence="2">CV2-018</strain>
    </source>
</reference>
<protein>
    <recommendedName>
        <fullName evidence="4">Methyltransferase</fullName>
    </recommendedName>
</protein>
<comment type="caution">
    <text evidence="2">The sequence shown here is derived from an EMBL/GenBank/DDBJ whole genome shotgun (WGS) entry which is preliminary data.</text>
</comment>
<evidence type="ECO:0008006" key="4">
    <source>
        <dbReference type="Google" id="ProtNLM"/>
    </source>
</evidence>
<gene>
    <name evidence="2" type="ORF">BT93_L5227</name>
</gene>
<organism evidence="2 3">
    <name type="scientific">Corymbia citriodora subsp. variegata</name>
    <dbReference type="NCBI Taxonomy" id="360336"/>
    <lineage>
        <taxon>Eukaryota</taxon>
        <taxon>Viridiplantae</taxon>
        <taxon>Streptophyta</taxon>
        <taxon>Embryophyta</taxon>
        <taxon>Tracheophyta</taxon>
        <taxon>Spermatophyta</taxon>
        <taxon>Magnoliopsida</taxon>
        <taxon>eudicotyledons</taxon>
        <taxon>Gunneridae</taxon>
        <taxon>Pentapetalae</taxon>
        <taxon>rosids</taxon>
        <taxon>malvids</taxon>
        <taxon>Myrtales</taxon>
        <taxon>Myrtaceae</taxon>
        <taxon>Myrtoideae</taxon>
        <taxon>Eucalypteae</taxon>
        <taxon>Corymbia</taxon>
    </lineage>
</organism>
<accession>A0A8T0CG90</accession>
<dbReference type="Gene3D" id="3.40.50.150">
    <property type="entry name" value="Vaccinia Virus protein VP39"/>
    <property type="match status" value="1"/>
</dbReference>
<dbReference type="PANTHER" id="PTHR43591">
    <property type="entry name" value="METHYLTRANSFERASE"/>
    <property type="match status" value="1"/>
</dbReference>
<feature type="region of interest" description="Disordered" evidence="1">
    <location>
        <begin position="1"/>
        <end position="28"/>
    </location>
</feature>
<dbReference type="InterPro" id="IPR029063">
    <property type="entry name" value="SAM-dependent_MTases_sf"/>
</dbReference>
<dbReference type="EMBL" id="MU095438">
    <property type="protein sequence ID" value="KAF7846114.1"/>
    <property type="molecule type" value="Genomic_DNA"/>
</dbReference>
<evidence type="ECO:0000313" key="3">
    <source>
        <dbReference type="Proteomes" id="UP000806378"/>
    </source>
</evidence>
<keyword evidence="3" id="KW-1185">Reference proteome</keyword>
<evidence type="ECO:0000256" key="1">
    <source>
        <dbReference type="SAM" id="MobiDB-lite"/>
    </source>
</evidence>
<dbReference type="AlphaFoldDB" id="A0A8T0CG90"/>
<dbReference type="OrthoDB" id="2013972at2759"/>
<dbReference type="Gramene" id="rna-gnl|WGS:JABURB|Cocit.L5227.1">
    <property type="protein sequence ID" value="cds-KAF7846114.1"/>
    <property type="gene ID" value="gene-BT93_L5227"/>
</dbReference>
<dbReference type="SUPFAM" id="SSF53335">
    <property type="entry name" value="S-adenosyl-L-methionine-dependent methyltransferases"/>
    <property type="match status" value="1"/>
</dbReference>
<dbReference type="PANTHER" id="PTHR43591:SF102">
    <property type="entry name" value="S-ADENOSYL-L-METHIONINE-DEPENDENT METHYLTRANSFERASE"/>
    <property type="match status" value="1"/>
</dbReference>
<dbReference type="Pfam" id="PF13489">
    <property type="entry name" value="Methyltransf_23"/>
    <property type="match status" value="1"/>
</dbReference>
<dbReference type="Proteomes" id="UP000806378">
    <property type="component" value="Unassembled WGS sequence"/>
</dbReference>
<dbReference type="GO" id="GO:0008168">
    <property type="term" value="F:methyltransferase activity"/>
    <property type="evidence" value="ECO:0007669"/>
    <property type="project" value="TreeGrafter"/>
</dbReference>
<sequence length="317" mass="36647">MNVGDDYEGTHIEADYSDDADSALGDDQSNCTESLRSSILHSVYENGRGYHKYREGSYILPEDEREQERLDLQHELMLRTLHGRLSLVPNDVPFSNCLDLGCGTGIWAIDYADQHPETQVLGIDLSAIQPDYIPPNCKFEVDDYDSEWTYRQKFDFIRGGLLVTSLSDPTGLFRKAYNQLVPGGWFEMQDLMMPIACDDGTMDNTAWHRWNGYFYDAMKKVGRDIGWAAQYRKFFEDLGFQNIEEHIFKVPINSWPRDRALKDLGSFNLINMLEGLEAFTNRPFNRVLGMPMDEIELLLVDVRKDLQSKRIHSYWPV</sequence>
<evidence type="ECO:0000313" key="2">
    <source>
        <dbReference type="EMBL" id="KAF7846114.1"/>
    </source>
</evidence>